<protein>
    <recommendedName>
        <fullName evidence="6">C2H2-type domain-containing protein</fullName>
    </recommendedName>
</protein>
<dbReference type="InterPro" id="IPR013087">
    <property type="entry name" value="Znf_C2H2_type"/>
</dbReference>
<dbReference type="OrthoDB" id="654211at2759"/>
<dbReference type="EMBL" id="CP017816">
    <property type="protein sequence ID" value="APA07982.1"/>
    <property type="molecule type" value="Genomic_DNA"/>
</dbReference>
<dbReference type="Gene3D" id="3.30.160.60">
    <property type="entry name" value="Classic Zinc Finger"/>
    <property type="match status" value="2"/>
</dbReference>
<dbReference type="InterPro" id="IPR036236">
    <property type="entry name" value="Znf_C2H2_sf"/>
</dbReference>
<dbReference type="RefSeq" id="XP_001598303.1">
    <property type="nucleotide sequence ID" value="XM_001598253.1"/>
</dbReference>
<evidence type="ECO:0000313" key="8">
    <source>
        <dbReference type="Proteomes" id="UP000177798"/>
    </source>
</evidence>
<evidence type="ECO:0000256" key="3">
    <source>
        <dbReference type="ARBA" id="ARBA00022833"/>
    </source>
</evidence>
<evidence type="ECO:0000256" key="1">
    <source>
        <dbReference type="ARBA" id="ARBA00022723"/>
    </source>
</evidence>
<dbReference type="Pfam" id="PF00096">
    <property type="entry name" value="zf-C2H2"/>
    <property type="match status" value="1"/>
</dbReference>
<dbReference type="OMA" id="KFQRKEH"/>
<accession>A0A1D9PZL0</accession>
<dbReference type="VEuPathDB" id="FungiDB:sscle_03g027520"/>
<dbReference type="PROSITE" id="PS50157">
    <property type="entry name" value="ZINC_FINGER_C2H2_2"/>
    <property type="match status" value="2"/>
</dbReference>
<feature type="region of interest" description="Disordered" evidence="5">
    <location>
        <begin position="307"/>
        <end position="330"/>
    </location>
</feature>
<dbReference type="KEGG" id="ssl:SS1G_00389"/>
<keyword evidence="1" id="KW-0479">Metal-binding</keyword>
<evidence type="ECO:0000259" key="6">
    <source>
        <dbReference type="PROSITE" id="PS50157"/>
    </source>
</evidence>
<evidence type="ECO:0000256" key="4">
    <source>
        <dbReference type="PROSITE-ProRule" id="PRU00042"/>
    </source>
</evidence>
<dbReference type="AlphaFoldDB" id="A0A1D9PZL0"/>
<evidence type="ECO:0000313" key="7">
    <source>
        <dbReference type="EMBL" id="APA07982.1"/>
    </source>
</evidence>
<name>A0A1D9PZL0_SCLS1</name>
<feature type="domain" description="C2H2-type" evidence="6">
    <location>
        <begin position="230"/>
        <end position="254"/>
    </location>
</feature>
<sequence>MEDLSLHSHHGLLERYENTNANSFCEMSAMTQDMLTDFQESNMFFGFDNGKVMAEANPALAFNSFQGYAPATFGSLDSQCPSSDIPSLMDDLCSPAATSESSTAMNFVDPTQTTLIDTLADFQSSPIGPLTPVKFGTPSSDFNAQGSFNNSPAGTSSTGYLLPPQNYRDLRHNLISPVRQQHLRRPYFESPESTAAPQKIQATTPTRAAARRNIKREPTLSIRIENSAKLPCPHPGCDKKFQRKEHLKRHEVIHNPLALKYPCPFCERKFGRTDNLKPHIERHGRVDRKAARVAFHPDAEMAVTTLARKSRKTKGLDAKSLSSRTRLSGC</sequence>
<feature type="domain" description="C2H2-type" evidence="6">
    <location>
        <begin position="261"/>
        <end position="283"/>
    </location>
</feature>
<keyword evidence="3" id="KW-0862">Zinc</keyword>
<evidence type="ECO:0000256" key="2">
    <source>
        <dbReference type="ARBA" id="ARBA00022771"/>
    </source>
</evidence>
<feature type="compositionally biased region" description="Polar residues" evidence="5">
    <location>
        <begin position="320"/>
        <end position="330"/>
    </location>
</feature>
<dbReference type="SMART" id="SM00355">
    <property type="entry name" value="ZnF_C2H2"/>
    <property type="match status" value="2"/>
</dbReference>
<keyword evidence="2 4" id="KW-0863">Zinc-finger</keyword>
<gene>
    <name evidence="7" type="ORF">sscle_03g027520</name>
</gene>
<evidence type="ECO:0000256" key="5">
    <source>
        <dbReference type="SAM" id="MobiDB-lite"/>
    </source>
</evidence>
<dbReference type="Proteomes" id="UP000177798">
    <property type="component" value="Chromosome 3"/>
</dbReference>
<dbReference type="PANTHER" id="PTHR23235:SF139">
    <property type="entry name" value="HUCKEBEIN"/>
    <property type="match status" value="1"/>
</dbReference>
<proteinExistence type="predicted"/>
<dbReference type="GO" id="GO:0008270">
    <property type="term" value="F:zinc ion binding"/>
    <property type="evidence" value="ECO:0007669"/>
    <property type="project" value="UniProtKB-KW"/>
</dbReference>
<dbReference type="PROSITE" id="PS00028">
    <property type="entry name" value="ZINC_FINGER_C2H2_1"/>
    <property type="match status" value="2"/>
</dbReference>
<reference evidence="8" key="1">
    <citation type="journal article" date="2017" name="Genome Biol. Evol.">
        <title>The complete genome sequence of the phytopathogenic fungus Sclerotinia sclerotiorum reveals insights into the genome architecture of broad host range pathogens.</title>
        <authorList>
            <person name="Derbyshire M."/>
            <person name="Denton-Giles M."/>
            <person name="Hegedus D."/>
            <person name="Seifbarghy S."/>
            <person name="Rollins J."/>
            <person name="van Kan J."/>
            <person name="Seidl M.F."/>
            <person name="Faino L."/>
            <person name="Mbengue M."/>
            <person name="Navaud O."/>
            <person name="Raffaele S."/>
            <person name="Hammond-Kosack K."/>
            <person name="Heard S."/>
            <person name="Oliver R."/>
        </authorList>
    </citation>
    <scope>NUCLEOTIDE SEQUENCE [LARGE SCALE GENOMIC DNA]</scope>
    <source>
        <strain evidence="8">ATCC 18683 / 1980 / Ss-1</strain>
    </source>
</reference>
<organism evidence="7 8">
    <name type="scientific">Sclerotinia sclerotiorum (strain ATCC 18683 / 1980 / Ss-1)</name>
    <name type="common">White mold</name>
    <name type="synonym">Whetzelinia sclerotiorum</name>
    <dbReference type="NCBI Taxonomy" id="665079"/>
    <lineage>
        <taxon>Eukaryota</taxon>
        <taxon>Fungi</taxon>
        <taxon>Dikarya</taxon>
        <taxon>Ascomycota</taxon>
        <taxon>Pezizomycotina</taxon>
        <taxon>Leotiomycetes</taxon>
        <taxon>Helotiales</taxon>
        <taxon>Sclerotiniaceae</taxon>
        <taxon>Sclerotinia</taxon>
    </lineage>
</organism>
<feature type="region of interest" description="Disordered" evidence="5">
    <location>
        <begin position="189"/>
        <end position="208"/>
    </location>
</feature>
<dbReference type="PANTHER" id="PTHR23235">
    <property type="entry name" value="KRUEPPEL-LIKE TRANSCRIPTION FACTOR"/>
    <property type="match status" value="1"/>
</dbReference>
<dbReference type="SUPFAM" id="SSF57667">
    <property type="entry name" value="beta-beta-alpha zinc fingers"/>
    <property type="match status" value="1"/>
</dbReference>